<evidence type="ECO:0000256" key="1">
    <source>
        <dbReference type="SAM" id="SignalP"/>
    </source>
</evidence>
<dbReference type="eggNOG" id="COG4870">
    <property type="taxonomic scope" value="Bacteria"/>
</dbReference>
<evidence type="ECO:0000313" key="3">
    <source>
        <dbReference type="Proteomes" id="UP000001551"/>
    </source>
</evidence>
<organism evidence="2 3">
    <name type="scientific">Ethanoligenens harbinense (strain DSM 18485 / JCM 12961 / CGMCC 1.5033 / YUAN-3)</name>
    <dbReference type="NCBI Taxonomy" id="663278"/>
    <lineage>
        <taxon>Bacteria</taxon>
        <taxon>Bacillati</taxon>
        <taxon>Bacillota</taxon>
        <taxon>Clostridia</taxon>
        <taxon>Eubacteriales</taxon>
        <taxon>Oscillospiraceae</taxon>
        <taxon>Ethanoligenens</taxon>
    </lineage>
</organism>
<name>E6U5T7_ETHHY</name>
<protein>
    <submittedName>
        <fullName evidence="2">Uncharacterized protein</fullName>
    </submittedName>
</protein>
<gene>
    <name evidence="2" type="ordered locus">Ethha_2460</name>
</gene>
<sequence>MNKQATTKAKKVKELRSKMLVIAMAAILTVAGGAVSASAAPVTTSVQTAASVRYKAATGGITDLDTPATTYTGTIPVYGWVLNASGINRVDVYALDSTGHYHGIGSVDGSKLTARQDVQNVFPAYGTLNSGYSLTANVSTLAPGSYTLCVAGIGKDGSVNWSSVPVSVGPEPLTDIDAPSGGSEQDGSITISGWALNHGGINRVDVYALDSSSHYHGLGSVAGDTLTARQDVENVFPDYSALNSGYSLSADVSTLPAGNYTLCVAGIGNDGDVQWATRNITVGPAPLTDIDTYGPMTNGTLNVAGWALNKSGISRVDMYAWDSAGHPHSLGSVDGGALTARQDVQKAFPAYNMLNSGYWLTVPAGTLPAGNYTLAVAGIGNDGTVQWGSKTITIRGTTTAAPITDLDTPSTTYTGTIPVYGWALNTSGINRVDIYAYSSGSTTAIKLGSVDGGALTARQDVANAFPAYGILNSGYSYTVPAGTLAPGSYTLAVAGIGNDGDVKWETKGITVQKVANYQGINEVKTYTDEITGITQTVQFLGVGAGYCEVAGGTANINTTPALGAAHGGFNATVSLIGSNGIHQGGSTAVVGTSGTCSSLIFSNLTAATYTIQLAANDGTVVAKYSFTVDSNGNVE</sequence>
<keyword evidence="1" id="KW-0732">Signal</keyword>
<reference evidence="2 3" key="1">
    <citation type="submission" date="2010-12" db="EMBL/GenBank/DDBJ databases">
        <title>Complete sequence of Ethanoligenens harbinense YUAN-3.</title>
        <authorList>
            <person name="Lucas S."/>
            <person name="Copeland A."/>
            <person name="Lapidus A."/>
            <person name="Cheng J.-F."/>
            <person name="Bruce D."/>
            <person name="Goodwin L."/>
            <person name="Pitluck S."/>
            <person name="Chertkov O."/>
            <person name="Misra M."/>
            <person name="Detter J.C."/>
            <person name="Han C."/>
            <person name="Tapia R."/>
            <person name="Land M."/>
            <person name="Hauser L."/>
            <person name="Jeffries C."/>
            <person name="Kyrpides N."/>
            <person name="Ivanova N."/>
            <person name="Mikhailova N."/>
            <person name="Wang A."/>
            <person name="Mouttaki H."/>
            <person name="He Z."/>
            <person name="Zhou J."/>
            <person name="Hemme C.L."/>
            <person name="Woyke T."/>
        </authorList>
    </citation>
    <scope>NUCLEOTIDE SEQUENCE [LARGE SCALE GENOMIC DNA]</scope>
    <source>
        <strain evidence="3">DSM 18485 / JCM 12961 / CGMCC 1.5033 / YUAN-3</strain>
    </source>
</reference>
<dbReference type="EMBL" id="CP002400">
    <property type="protein sequence ID" value="ADU27954.1"/>
    <property type="molecule type" value="Genomic_DNA"/>
</dbReference>
<feature type="signal peptide" evidence="1">
    <location>
        <begin position="1"/>
        <end position="39"/>
    </location>
</feature>
<dbReference type="AlphaFoldDB" id="E6U5T7"/>
<dbReference type="RefSeq" id="WP_013486297.1">
    <property type="nucleotide sequence ID" value="NC_014828.1"/>
</dbReference>
<dbReference type="eggNOG" id="COG5492">
    <property type="taxonomic scope" value="Bacteria"/>
</dbReference>
<evidence type="ECO:0000313" key="2">
    <source>
        <dbReference type="EMBL" id="ADU27954.1"/>
    </source>
</evidence>
<accession>E6U5T7</accession>
<dbReference type="HOGENOM" id="CLU_430696_0_0_9"/>
<dbReference type="KEGG" id="eha:Ethha_2460"/>
<feature type="chain" id="PRO_5030168398" evidence="1">
    <location>
        <begin position="40"/>
        <end position="635"/>
    </location>
</feature>
<keyword evidence="3" id="KW-1185">Reference proteome</keyword>
<dbReference type="STRING" id="663278.Ethha_2460"/>
<proteinExistence type="predicted"/>
<dbReference type="Pfam" id="PF17957">
    <property type="entry name" value="Big_7"/>
    <property type="match status" value="1"/>
</dbReference>
<dbReference type="Proteomes" id="UP000001551">
    <property type="component" value="Chromosome"/>
</dbReference>